<comment type="caution">
    <text evidence="1">The sequence shown here is derived from an EMBL/GenBank/DDBJ whole genome shotgun (WGS) entry which is preliminary data.</text>
</comment>
<reference evidence="1 2" key="1">
    <citation type="submission" date="2024-01" db="EMBL/GenBank/DDBJ databases">
        <authorList>
            <person name="Allen C."/>
            <person name="Tagirdzhanova G."/>
        </authorList>
    </citation>
    <scope>NUCLEOTIDE SEQUENCE [LARGE SCALE GENOMIC DNA]</scope>
</reference>
<dbReference type="EMBL" id="CAWUHD010000113">
    <property type="protein sequence ID" value="CAK7232589.1"/>
    <property type="molecule type" value="Genomic_DNA"/>
</dbReference>
<dbReference type="InterPro" id="IPR032675">
    <property type="entry name" value="LRR_dom_sf"/>
</dbReference>
<organism evidence="1 2">
    <name type="scientific">Sporothrix eucalyptigena</name>
    <dbReference type="NCBI Taxonomy" id="1812306"/>
    <lineage>
        <taxon>Eukaryota</taxon>
        <taxon>Fungi</taxon>
        <taxon>Dikarya</taxon>
        <taxon>Ascomycota</taxon>
        <taxon>Pezizomycotina</taxon>
        <taxon>Sordariomycetes</taxon>
        <taxon>Sordariomycetidae</taxon>
        <taxon>Ophiostomatales</taxon>
        <taxon>Ophiostomataceae</taxon>
        <taxon>Sporothrix</taxon>
    </lineage>
</organism>
<dbReference type="SUPFAM" id="SSF52047">
    <property type="entry name" value="RNI-like"/>
    <property type="match status" value="1"/>
</dbReference>
<accession>A0ABP0CN22</accession>
<dbReference type="Gene3D" id="3.80.10.10">
    <property type="entry name" value="Ribonuclease Inhibitor"/>
    <property type="match status" value="1"/>
</dbReference>
<name>A0ABP0CN22_9PEZI</name>
<evidence type="ECO:0008006" key="3">
    <source>
        <dbReference type="Google" id="ProtNLM"/>
    </source>
</evidence>
<proteinExistence type="predicted"/>
<keyword evidence="2" id="KW-1185">Reference proteome</keyword>
<dbReference type="Proteomes" id="UP001642482">
    <property type="component" value="Unassembled WGS sequence"/>
</dbReference>
<gene>
    <name evidence="1" type="ORF">SEUCBS140593_008312</name>
</gene>
<evidence type="ECO:0000313" key="1">
    <source>
        <dbReference type="EMBL" id="CAK7232589.1"/>
    </source>
</evidence>
<evidence type="ECO:0000313" key="2">
    <source>
        <dbReference type="Proteomes" id="UP001642482"/>
    </source>
</evidence>
<protein>
    <recommendedName>
        <fullName evidence="3">F-box domain-containing protein</fullName>
    </recommendedName>
</protein>
<sequence>MSAVKSPRELGRLRCVSAVFRDVIDPVLFEQIYIKSERDVQGLNAHGLSGHRLLKHVRKVSVLSIEARSHKWPYELKYTHALYRRSIEEVLLPQLPQLTSFRWAARGSCEAALVALEKLCPNLTSLDIMLDRGFRYDNQGPVQVPIFKCLESLTIYNVSAMSSEDLTGLLLVNAGTLRSLHLSLQDNGHPFYFWGTGTTFVRQPMISLLDTVDVLYAAAKPSAPPLALQRLVLGSPFGPDNKWTLPPFVDPKGLEEVYISNYDPYPSAHVLYRDTSRYMYQHNWRLKQDILRALSPDRCPDLQYLGVDGVDRELLEAFAEVDLKWTSRIALVSMNVNFSKEAEDERQEVDDNTSRIKTDGRSLSPRLRVMAIDLCSYPDTIPRDEILSRLLATDDGTLEGLRVQMAMQTHASGEGEFVDLDLILHSLSQLRNLQQLVLHSVPPVEYEKTEPLTEDCCYGAKFLAELAYRGKTRLCGGCHQVAPILLRSKLHDPLGVAMQVASTIQTLRYLHLAGITWRIWRTGPYGQQSLEEDTPTVRLEELEECEVQDIDLFRVMVMETKQGVIWDREKTPDET</sequence>